<name>A0AAW1Y1B2_RUBAR</name>
<reference evidence="1 2" key="1">
    <citation type="journal article" date="2023" name="G3 (Bethesda)">
        <title>A chromosome-length genome assembly and annotation of blackberry (Rubus argutus, cv. 'Hillquist').</title>
        <authorList>
            <person name="Bruna T."/>
            <person name="Aryal R."/>
            <person name="Dudchenko O."/>
            <person name="Sargent D.J."/>
            <person name="Mead D."/>
            <person name="Buti M."/>
            <person name="Cavallini A."/>
            <person name="Hytonen T."/>
            <person name="Andres J."/>
            <person name="Pham M."/>
            <person name="Weisz D."/>
            <person name="Mascagni F."/>
            <person name="Usai G."/>
            <person name="Natali L."/>
            <person name="Bassil N."/>
            <person name="Fernandez G.E."/>
            <person name="Lomsadze A."/>
            <person name="Armour M."/>
            <person name="Olukolu B."/>
            <person name="Poorten T."/>
            <person name="Britton C."/>
            <person name="Davik J."/>
            <person name="Ashrafi H."/>
            <person name="Aiden E.L."/>
            <person name="Borodovsky M."/>
            <person name="Worthington M."/>
        </authorList>
    </citation>
    <scope>NUCLEOTIDE SEQUENCE [LARGE SCALE GENOMIC DNA]</scope>
    <source>
        <strain evidence="1">PI 553951</strain>
    </source>
</reference>
<dbReference type="SUPFAM" id="SSF56219">
    <property type="entry name" value="DNase I-like"/>
    <property type="match status" value="1"/>
</dbReference>
<comment type="caution">
    <text evidence="1">The sequence shown here is derived from an EMBL/GenBank/DDBJ whole genome shotgun (WGS) entry which is preliminary data.</text>
</comment>
<proteinExistence type="predicted"/>
<organism evidence="1 2">
    <name type="scientific">Rubus argutus</name>
    <name type="common">Southern blackberry</name>
    <dbReference type="NCBI Taxonomy" id="59490"/>
    <lineage>
        <taxon>Eukaryota</taxon>
        <taxon>Viridiplantae</taxon>
        <taxon>Streptophyta</taxon>
        <taxon>Embryophyta</taxon>
        <taxon>Tracheophyta</taxon>
        <taxon>Spermatophyta</taxon>
        <taxon>Magnoliopsida</taxon>
        <taxon>eudicotyledons</taxon>
        <taxon>Gunneridae</taxon>
        <taxon>Pentapetalae</taxon>
        <taxon>rosids</taxon>
        <taxon>fabids</taxon>
        <taxon>Rosales</taxon>
        <taxon>Rosaceae</taxon>
        <taxon>Rosoideae</taxon>
        <taxon>Rosoideae incertae sedis</taxon>
        <taxon>Rubus</taxon>
    </lineage>
</organism>
<sequence>MDVLSWNCCGMGMGPKVSALKDLIFKSRPSILFLCETKIDNIDDFRRLAKTLNDLSFSHSEEVLSEGRSGGLGLFWGDGVKVRVHSKSARF</sequence>
<dbReference type="EMBL" id="JBEDUW010000002">
    <property type="protein sequence ID" value="KAK9942822.1"/>
    <property type="molecule type" value="Genomic_DNA"/>
</dbReference>
<dbReference type="PANTHER" id="PTHR35218">
    <property type="entry name" value="RNASE H DOMAIN-CONTAINING PROTEIN"/>
    <property type="match status" value="1"/>
</dbReference>
<dbReference type="Gene3D" id="3.60.10.10">
    <property type="entry name" value="Endonuclease/exonuclease/phosphatase"/>
    <property type="match status" value="1"/>
</dbReference>
<evidence type="ECO:0000313" key="1">
    <source>
        <dbReference type="EMBL" id="KAK9942822.1"/>
    </source>
</evidence>
<dbReference type="PANTHER" id="PTHR35218:SF9">
    <property type="entry name" value="ENDONUCLEASE_EXONUCLEASE_PHOSPHATASE DOMAIN-CONTAINING PROTEIN"/>
    <property type="match status" value="1"/>
</dbReference>
<dbReference type="Proteomes" id="UP001457282">
    <property type="component" value="Unassembled WGS sequence"/>
</dbReference>
<accession>A0AAW1Y1B2</accession>
<dbReference type="InterPro" id="IPR036691">
    <property type="entry name" value="Endo/exonu/phosph_ase_sf"/>
</dbReference>
<keyword evidence="2" id="KW-1185">Reference proteome</keyword>
<dbReference type="AlphaFoldDB" id="A0AAW1Y1B2"/>
<protein>
    <submittedName>
        <fullName evidence="1">Uncharacterized protein</fullName>
    </submittedName>
</protein>
<gene>
    <name evidence="1" type="ORF">M0R45_008470</name>
</gene>
<evidence type="ECO:0000313" key="2">
    <source>
        <dbReference type="Proteomes" id="UP001457282"/>
    </source>
</evidence>